<dbReference type="AlphaFoldDB" id="D1BA16"/>
<dbReference type="InterPro" id="IPR010119">
    <property type="entry name" value="Gluconeogen_factor"/>
</dbReference>
<dbReference type="InterPro" id="IPR002882">
    <property type="entry name" value="CofD"/>
</dbReference>
<dbReference type="EnsemblBacteria" id="ACZ19119">
    <property type="protein sequence ID" value="ACZ19119"/>
    <property type="gene ID" value="Taci_0886"/>
</dbReference>
<keyword evidence="4" id="KW-1185">Reference proteome</keyword>
<dbReference type="STRING" id="525903.Taci_0886"/>
<dbReference type="Proteomes" id="UP000002030">
    <property type="component" value="Chromosome"/>
</dbReference>
<dbReference type="HOGENOM" id="CLU_044041_0_1_0"/>
<organism evidence="3 4">
    <name type="scientific">Thermanaerovibrio acidaminovorans (strain ATCC 49978 / DSM 6589 / Su883)</name>
    <name type="common">Selenomonas acidaminovorans</name>
    <dbReference type="NCBI Taxonomy" id="525903"/>
    <lineage>
        <taxon>Bacteria</taxon>
        <taxon>Thermotogati</taxon>
        <taxon>Synergistota</taxon>
        <taxon>Synergistia</taxon>
        <taxon>Synergistales</taxon>
        <taxon>Synergistaceae</taxon>
        <taxon>Thermanaerovibrio</taxon>
    </lineage>
</organism>
<evidence type="ECO:0000256" key="2">
    <source>
        <dbReference type="HAMAP-Rule" id="MF_00973"/>
    </source>
</evidence>
<dbReference type="EMBL" id="CP001818">
    <property type="protein sequence ID" value="ACZ19119.1"/>
    <property type="molecule type" value="Genomic_DNA"/>
</dbReference>
<dbReference type="HAMAP" id="MF_00973">
    <property type="entry name" value="Gluconeogen_factor"/>
    <property type="match status" value="1"/>
</dbReference>
<gene>
    <name evidence="3" type="ordered locus">Taci_0886</name>
</gene>
<name>D1BA16_THEAS</name>
<dbReference type="NCBIfam" id="TIGR01826">
    <property type="entry name" value="CofD_related"/>
    <property type="match status" value="1"/>
</dbReference>
<accession>D1BA16</accession>
<dbReference type="CDD" id="cd07187">
    <property type="entry name" value="YvcK_like"/>
    <property type="match status" value="1"/>
</dbReference>
<dbReference type="SUPFAM" id="SSF142338">
    <property type="entry name" value="CofD-like"/>
    <property type="match status" value="1"/>
</dbReference>
<evidence type="ECO:0000313" key="3">
    <source>
        <dbReference type="EMBL" id="ACZ19119.1"/>
    </source>
</evidence>
<evidence type="ECO:0000313" key="4">
    <source>
        <dbReference type="Proteomes" id="UP000002030"/>
    </source>
</evidence>
<dbReference type="PATRIC" id="fig|525903.6.peg.887"/>
<dbReference type="Gene3D" id="3.40.50.10680">
    <property type="entry name" value="CofD-like domains"/>
    <property type="match status" value="1"/>
</dbReference>
<dbReference type="GO" id="GO:0043743">
    <property type="term" value="F:LPPG:FO 2-phospho-L-lactate transferase activity"/>
    <property type="evidence" value="ECO:0007669"/>
    <property type="project" value="InterPro"/>
</dbReference>
<dbReference type="RefSeq" id="WP_012869634.1">
    <property type="nucleotide sequence ID" value="NC_013522.1"/>
</dbReference>
<keyword evidence="1 2" id="KW-0963">Cytoplasm</keyword>
<dbReference type="InterPro" id="IPR038136">
    <property type="entry name" value="CofD-like_dom_sf"/>
</dbReference>
<dbReference type="eggNOG" id="COG0391">
    <property type="taxonomic scope" value="Bacteria"/>
</dbReference>
<comment type="function">
    <text evidence="2">Required for morphogenesis under gluconeogenic growth conditions.</text>
</comment>
<sequence length="375" mass="40498">MDPLISAIIGFLTGGLAVWGASRVIPLGMGSEGGSGQKVMASAIGHRLSLGPKIVAIGGGTGLSTLLSGLKGFTRNLTAVVTVTDEGGSSGRLRSEWGVLPPGDIRNCIVALAESDSSLQRMLAFRFDRGDLRGHSLGNLMLLAITEMYGDFGRAVKELNKLLAIRGQVLPVTLEPVALFAQLGDRVIRGEEEISRHGDQIERLWLEPRDPEPLPEVMEAIDSADLIVLGPGSLFTSVLPNLLVDRLSHRVRLSKAPKVYVSNIMTQPGETDHFGFLDHVDWISSVLGCLPDAVVANSARLPKDALDRYLNQGAVPVYPTEEEEEVLRQRGCPVVKADLVGSDSEKGLLRHDPKRLAETLVRLAREAKEGDLWRT</sequence>
<dbReference type="GO" id="GO:0008360">
    <property type="term" value="P:regulation of cell shape"/>
    <property type="evidence" value="ECO:0007669"/>
    <property type="project" value="UniProtKB-UniRule"/>
</dbReference>
<comment type="similarity">
    <text evidence="2">Belongs to the gluconeogenesis factor family.</text>
</comment>
<comment type="subcellular location">
    <subcellularLocation>
        <location evidence="2">Cytoplasm</location>
    </subcellularLocation>
</comment>
<reference evidence="3 4" key="1">
    <citation type="journal article" date="2009" name="Stand. Genomic Sci.">
        <title>Complete genome sequence of Thermanaerovibrio acidaminovorans type strain (Su883).</title>
        <authorList>
            <person name="Chovatia M."/>
            <person name="Sikorski J."/>
            <person name="Schroder M."/>
            <person name="Lapidus A."/>
            <person name="Nolan M."/>
            <person name="Tice H."/>
            <person name="Glavina Del Rio T."/>
            <person name="Copeland A."/>
            <person name="Cheng J.F."/>
            <person name="Lucas S."/>
            <person name="Chen F."/>
            <person name="Bruce D."/>
            <person name="Goodwin L."/>
            <person name="Pitluck S."/>
            <person name="Ivanova N."/>
            <person name="Mavromatis K."/>
            <person name="Ovchinnikova G."/>
            <person name="Pati A."/>
            <person name="Chen A."/>
            <person name="Palaniappan K."/>
            <person name="Land M."/>
            <person name="Hauser L."/>
            <person name="Chang Y.J."/>
            <person name="Jeffries C.D."/>
            <person name="Chain P."/>
            <person name="Saunders E."/>
            <person name="Detter J.C."/>
            <person name="Brettin T."/>
            <person name="Rohde M."/>
            <person name="Goker M."/>
            <person name="Spring S."/>
            <person name="Bristow J."/>
            <person name="Markowitz V."/>
            <person name="Hugenholtz P."/>
            <person name="Kyrpides N.C."/>
            <person name="Klenk H.P."/>
            <person name="Eisen J.A."/>
        </authorList>
    </citation>
    <scope>NUCLEOTIDE SEQUENCE [LARGE SCALE GENOMIC DNA]</scope>
    <source>
        <strain evidence="4">ATCC 49978 / DSM 6589 / Su883</strain>
    </source>
</reference>
<protein>
    <recommendedName>
        <fullName evidence="2">Putative gluconeogenesis factor</fullName>
    </recommendedName>
</protein>
<proteinExistence type="inferred from homology"/>
<dbReference type="OrthoDB" id="9783842at2"/>
<dbReference type="KEGG" id="tai:Taci_0886"/>
<dbReference type="PANTHER" id="PTHR30135">
    <property type="entry name" value="UNCHARACTERIZED PROTEIN YVCK-RELATED"/>
    <property type="match status" value="1"/>
</dbReference>
<evidence type="ECO:0000256" key="1">
    <source>
        <dbReference type="ARBA" id="ARBA00022490"/>
    </source>
</evidence>
<dbReference type="PANTHER" id="PTHR30135:SF3">
    <property type="entry name" value="GLUCONEOGENESIS FACTOR-RELATED"/>
    <property type="match status" value="1"/>
</dbReference>
<dbReference type="GO" id="GO:0005737">
    <property type="term" value="C:cytoplasm"/>
    <property type="evidence" value="ECO:0007669"/>
    <property type="project" value="UniProtKB-SubCell"/>
</dbReference>
<dbReference type="Pfam" id="PF01933">
    <property type="entry name" value="CofD"/>
    <property type="match status" value="1"/>
</dbReference>